<name>A0ACC2QZU8_9NEOP</name>
<dbReference type="EMBL" id="CM056785">
    <property type="protein sequence ID" value="KAJ8728100.1"/>
    <property type="molecule type" value="Genomic_DNA"/>
</dbReference>
<accession>A0ACC2QZU8</accession>
<organism evidence="1 2">
    <name type="scientific">Mythimna loreyi</name>
    <dbReference type="NCBI Taxonomy" id="667449"/>
    <lineage>
        <taxon>Eukaryota</taxon>
        <taxon>Metazoa</taxon>
        <taxon>Ecdysozoa</taxon>
        <taxon>Arthropoda</taxon>
        <taxon>Hexapoda</taxon>
        <taxon>Insecta</taxon>
        <taxon>Pterygota</taxon>
        <taxon>Neoptera</taxon>
        <taxon>Endopterygota</taxon>
        <taxon>Lepidoptera</taxon>
        <taxon>Glossata</taxon>
        <taxon>Ditrysia</taxon>
        <taxon>Noctuoidea</taxon>
        <taxon>Noctuidae</taxon>
        <taxon>Noctuinae</taxon>
        <taxon>Hadenini</taxon>
        <taxon>Mythimna</taxon>
    </lineage>
</organism>
<evidence type="ECO:0000313" key="1">
    <source>
        <dbReference type="EMBL" id="KAJ8728100.1"/>
    </source>
</evidence>
<gene>
    <name evidence="1" type="ORF">PYW08_016485</name>
</gene>
<protein>
    <submittedName>
        <fullName evidence="1">Uncharacterized protein</fullName>
    </submittedName>
</protein>
<keyword evidence="2" id="KW-1185">Reference proteome</keyword>
<reference evidence="1" key="1">
    <citation type="submission" date="2023-03" db="EMBL/GenBank/DDBJ databases">
        <title>Chromosome-level genomes of two armyworms, Mythimna separata and Mythimna loreyi, provide insights into the biosynthesis and reception of sex pheromones.</title>
        <authorList>
            <person name="Zhao H."/>
        </authorList>
    </citation>
    <scope>NUCLEOTIDE SEQUENCE</scope>
    <source>
        <strain evidence="1">BeijingLab</strain>
    </source>
</reference>
<dbReference type="Proteomes" id="UP001231649">
    <property type="component" value="Chromosome 9"/>
</dbReference>
<proteinExistence type="predicted"/>
<comment type="caution">
    <text evidence="1">The sequence shown here is derived from an EMBL/GenBank/DDBJ whole genome shotgun (WGS) entry which is preliminary data.</text>
</comment>
<sequence>MILKLMNRTSRSLNLIQVACRNLNTKIPISPVPTLENEHASTVKVDRNTIALLERLSLVSYDTEEGVKILEDSIAFANKILHVNTDNVEPLYTVLEDQNLTLREDKITQGNCQKEILKNAAVKEDDYFVAPIGNIPLHEVEVEQETTKVKQNEN</sequence>
<evidence type="ECO:0000313" key="2">
    <source>
        <dbReference type="Proteomes" id="UP001231649"/>
    </source>
</evidence>